<dbReference type="PROSITE" id="PS51489">
    <property type="entry name" value="BUB1_N"/>
    <property type="match status" value="1"/>
</dbReference>
<proteinExistence type="predicted"/>
<dbReference type="STRING" id="13249.T1IAH6"/>
<dbReference type="FunFam" id="1.25.40.430:FF:000003">
    <property type="entry name" value="Checkpoint serine/threonine-protein kinase BUB1"/>
    <property type="match status" value="1"/>
</dbReference>
<keyword evidence="3" id="KW-1185">Reference proteome</keyword>
<dbReference type="Pfam" id="PF08311">
    <property type="entry name" value="Mad3_BUB1_I"/>
    <property type="match status" value="1"/>
</dbReference>
<dbReference type="EMBL" id="ACPB03005775">
    <property type="status" value="NOT_ANNOTATED_CDS"/>
    <property type="molecule type" value="Genomic_DNA"/>
</dbReference>
<dbReference type="VEuPathDB" id="VectorBase:RPRC013297"/>
<dbReference type="SMART" id="SM00777">
    <property type="entry name" value="Mad3_BUB1_I"/>
    <property type="match status" value="1"/>
</dbReference>
<dbReference type="GO" id="GO:0007094">
    <property type="term" value="P:mitotic spindle assembly checkpoint signaling"/>
    <property type="evidence" value="ECO:0007669"/>
    <property type="project" value="InterPro"/>
</dbReference>
<dbReference type="InterPro" id="IPR013212">
    <property type="entry name" value="Mad3/Bub1_I"/>
</dbReference>
<dbReference type="AlphaFoldDB" id="T1IAH6"/>
<dbReference type="InParanoid" id="T1IAH6"/>
<dbReference type="GO" id="GO:0005634">
    <property type="term" value="C:nucleus"/>
    <property type="evidence" value="ECO:0007669"/>
    <property type="project" value="TreeGrafter"/>
</dbReference>
<dbReference type="OMA" id="ESHMIPL"/>
<sequence>MDADAIDLCKENIQPLRQGRKAAQLCLALKAQDDKDVQEEMLKERDAFELSIITYEGDDPLEPRYNYVKWIEQCCPKFGPESHMIPLLEDTIMLFKDDDRYKQDPRFVELIIKYIETQDHAPELYQIVHSQGIGTKCAALYKSWAEYLDACQNIKGADQIYRLAVACNAEPIEVIKDLQAQFQLSVARRMLMGGGASAVAPVESRVTERQRKVLGKLKKTNVTGSLRNACGGPGPVNTLFSDSGHNAKINVYQEDEIDEGVLRGSDNNKLGSFANSEEVYKENTMKPQPWNHGFTKKQHRTPAPPPVQWVPSTPTFQGLFFYLLFSLSHEWFLQESCHVPLRNPISVLRDDEDEDNDKNDANKGKVEHSQPTPVTSKVLKTRKAEIAQKTPIQLFKSPHVGSMKKNMPIFEVYSGGTNFSFEELRLAYYERHRKDGKIRKTPLTTEVNENIKPSSSSSTSVETPLAARTTNNISRQLTIVKEEENEEGCEQQVDEFVIKKKPTFKVFCD</sequence>
<dbReference type="Gene3D" id="1.25.40.430">
    <property type="match status" value="1"/>
</dbReference>
<dbReference type="GO" id="GO:0051754">
    <property type="term" value="P:meiotic sister chromatid cohesion, centromeric"/>
    <property type="evidence" value="ECO:0007669"/>
    <property type="project" value="TreeGrafter"/>
</dbReference>
<dbReference type="InterPro" id="IPR015661">
    <property type="entry name" value="Bub1/Mad3"/>
</dbReference>
<name>T1IAH6_RHOPR</name>
<evidence type="ECO:0000313" key="2">
    <source>
        <dbReference type="EnsemblMetazoa" id="RPRC013297-PA"/>
    </source>
</evidence>
<dbReference type="GO" id="GO:0032991">
    <property type="term" value="C:protein-containing complex"/>
    <property type="evidence" value="ECO:0007669"/>
    <property type="project" value="UniProtKB-ARBA"/>
</dbReference>
<dbReference type="HOGENOM" id="CLU_052518_0_0_1"/>
<evidence type="ECO:0000256" key="1">
    <source>
        <dbReference type="SAM" id="MobiDB-lite"/>
    </source>
</evidence>
<protein>
    <submittedName>
        <fullName evidence="2">BUB1 N-terminal domain-containing protein</fullName>
    </submittedName>
</protein>
<organism evidence="2 3">
    <name type="scientific">Rhodnius prolixus</name>
    <name type="common">Triatomid bug</name>
    <dbReference type="NCBI Taxonomy" id="13249"/>
    <lineage>
        <taxon>Eukaryota</taxon>
        <taxon>Metazoa</taxon>
        <taxon>Ecdysozoa</taxon>
        <taxon>Arthropoda</taxon>
        <taxon>Hexapoda</taxon>
        <taxon>Insecta</taxon>
        <taxon>Pterygota</taxon>
        <taxon>Neoptera</taxon>
        <taxon>Paraneoptera</taxon>
        <taxon>Hemiptera</taxon>
        <taxon>Heteroptera</taxon>
        <taxon>Panheteroptera</taxon>
        <taxon>Cimicomorpha</taxon>
        <taxon>Reduviidae</taxon>
        <taxon>Triatominae</taxon>
        <taxon>Rhodnius</taxon>
    </lineage>
</organism>
<dbReference type="EnsemblMetazoa" id="RPRC013297-RA">
    <property type="protein sequence ID" value="RPRC013297-PA"/>
    <property type="gene ID" value="RPRC013297"/>
</dbReference>
<evidence type="ECO:0000313" key="3">
    <source>
        <dbReference type="Proteomes" id="UP000015103"/>
    </source>
</evidence>
<reference evidence="2" key="1">
    <citation type="submission" date="2015-05" db="UniProtKB">
        <authorList>
            <consortium name="EnsemblMetazoa"/>
        </authorList>
    </citation>
    <scope>IDENTIFICATION</scope>
</reference>
<dbReference type="PANTHER" id="PTHR14030">
    <property type="entry name" value="MITOTIC CHECKPOINT SERINE/THREONINE-PROTEIN KINASE BUB1"/>
    <property type="match status" value="1"/>
</dbReference>
<dbReference type="GO" id="GO:0004672">
    <property type="term" value="F:protein kinase activity"/>
    <property type="evidence" value="ECO:0007669"/>
    <property type="project" value="TreeGrafter"/>
</dbReference>
<accession>T1IAH6</accession>
<dbReference type="Proteomes" id="UP000015103">
    <property type="component" value="Unassembled WGS sequence"/>
</dbReference>
<feature type="compositionally biased region" description="Basic and acidic residues" evidence="1">
    <location>
        <begin position="358"/>
        <end position="368"/>
    </location>
</feature>
<feature type="region of interest" description="Disordered" evidence="1">
    <location>
        <begin position="349"/>
        <end position="377"/>
    </location>
</feature>
<dbReference type="eggNOG" id="KOG1166">
    <property type="taxonomic scope" value="Eukaryota"/>
</dbReference>
<dbReference type="PANTHER" id="PTHR14030:SF4">
    <property type="entry name" value="BUB1 KINASE, ISOFORM A-RELATED"/>
    <property type="match status" value="1"/>
</dbReference>